<organism evidence="2 3">
    <name type="scientific">Mycena albidolilacea</name>
    <dbReference type="NCBI Taxonomy" id="1033008"/>
    <lineage>
        <taxon>Eukaryota</taxon>
        <taxon>Fungi</taxon>
        <taxon>Dikarya</taxon>
        <taxon>Basidiomycota</taxon>
        <taxon>Agaricomycotina</taxon>
        <taxon>Agaricomycetes</taxon>
        <taxon>Agaricomycetidae</taxon>
        <taxon>Agaricales</taxon>
        <taxon>Marasmiineae</taxon>
        <taxon>Mycenaceae</taxon>
        <taxon>Mycena</taxon>
    </lineage>
</organism>
<keyword evidence="1" id="KW-0812">Transmembrane</keyword>
<keyword evidence="1" id="KW-1133">Transmembrane helix</keyword>
<protein>
    <submittedName>
        <fullName evidence="2">Uncharacterized protein</fullName>
    </submittedName>
</protein>
<accession>A0AAD7A0X5</accession>
<name>A0AAD7A0X5_9AGAR</name>
<proteinExistence type="predicted"/>
<evidence type="ECO:0000256" key="1">
    <source>
        <dbReference type="SAM" id="Phobius"/>
    </source>
</evidence>
<dbReference type="Proteomes" id="UP001218218">
    <property type="component" value="Unassembled WGS sequence"/>
</dbReference>
<sequence length="165" mass="19656">MLAVLALDLVGRFIFLGVLVTILAYLLLMFFILQKLVMHPAKLEWYLCQVRKKERELRRERERELGKEHREQERKHRERARLKRWIQFTQLLEAPPEGCLLTFLSSFIFVMLAILALELVGWFIYLCLLITIVVYLLLIISFHTPVRSTQRIVYQRHNTRGTTTS</sequence>
<evidence type="ECO:0000313" key="3">
    <source>
        <dbReference type="Proteomes" id="UP001218218"/>
    </source>
</evidence>
<feature type="transmembrane region" description="Helical" evidence="1">
    <location>
        <begin position="12"/>
        <end position="33"/>
    </location>
</feature>
<keyword evidence="3" id="KW-1185">Reference proteome</keyword>
<dbReference type="EMBL" id="JARIHO010000019">
    <property type="protein sequence ID" value="KAJ7347326.1"/>
    <property type="molecule type" value="Genomic_DNA"/>
</dbReference>
<feature type="transmembrane region" description="Helical" evidence="1">
    <location>
        <begin position="98"/>
        <end position="116"/>
    </location>
</feature>
<evidence type="ECO:0000313" key="2">
    <source>
        <dbReference type="EMBL" id="KAJ7347326.1"/>
    </source>
</evidence>
<dbReference type="AlphaFoldDB" id="A0AAD7A0X5"/>
<comment type="caution">
    <text evidence="2">The sequence shown here is derived from an EMBL/GenBank/DDBJ whole genome shotgun (WGS) entry which is preliminary data.</text>
</comment>
<reference evidence="2" key="1">
    <citation type="submission" date="2023-03" db="EMBL/GenBank/DDBJ databases">
        <title>Massive genome expansion in bonnet fungi (Mycena s.s.) driven by repeated elements and novel gene families across ecological guilds.</title>
        <authorList>
            <consortium name="Lawrence Berkeley National Laboratory"/>
            <person name="Harder C.B."/>
            <person name="Miyauchi S."/>
            <person name="Viragh M."/>
            <person name="Kuo A."/>
            <person name="Thoen E."/>
            <person name="Andreopoulos B."/>
            <person name="Lu D."/>
            <person name="Skrede I."/>
            <person name="Drula E."/>
            <person name="Henrissat B."/>
            <person name="Morin E."/>
            <person name="Kohler A."/>
            <person name="Barry K."/>
            <person name="LaButti K."/>
            <person name="Morin E."/>
            <person name="Salamov A."/>
            <person name="Lipzen A."/>
            <person name="Mereny Z."/>
            <person name="Hegedus B."/>
            <person name="Baldrian P."/>
            <person name="Stursova M."/>
            <person name="Weitz H."/>
            <person name="Taylor A."/>
            <person name="Grigoriev I.V."/>
            <person name="Nagy L.G."/>
            <person name="Martin F."/>
            <person name="Kauserud H."/>
        </authorList>
    </citation>
    <scope>NUCLEOTIDE SEQUENCE</scope>
    <source>
        <strain evidence="2">CBHHK002</strain>
    </source>
</reference>
<gene>
    <name evidence="2" type="ORF">DFH08DRAFT_1080344</name>
</gene>
<keyword evidence="1" id="KW-0472">Membrane</keyword>
<feature type="transmembrane region" description="Helical" evidence="1">
    <location>
        <begin position="122"/>
        <end position="142"/>
    </location>
</feature>